<sequence>MKSFTSSAINKSGKKFAPKAPARRPAAASKPAAPAPKPNPDIENQNAPTVPQPEAGHAAAGALVADPPIEKPSDSQLSQTVEPPAPTSVPVSQPKPVPSVPVLKTSGQPQKKRDAVGKAVPIPIPIPKPRRATALPTPTTETSSSKARVTSNVPQTDAPPARQSTEETALRERDINNLGQVQQSYNDYNDETTPQQLSTAQNRLPELDEPTGNVETNNVDLDSTLEPLRTDESSVTPVSREASHAEENGSATTVPKKGRKPPTAPRKTKRTGAEPQVKKQRTKRKREATPEESEAVEIAPTVIKMSELCRDLRTGKKSKREVELRGLESAEAERKQRAKDDSRNSVSTVKQQSENNETGADNPESTPQKNQSGPRMRIVNGEIVIDNESLQVDRRADLESSHMEDVLESRLSRKINQASYGKRTKAESWDEEMTDLFYRGLRMFGTDFMMISKMFPGRSRRQIKLKFNNEERRDPERIKSTLMGPPEAVDIQSYSEMTNTVYEDPQLIQQELDEDKKRIEEQHAKEKLAQEDLLRNPGGPSGDANVAQSVEKPARSKKQTSASKNVYWGKEEILND</sequence>
<dbReference type="CDD" id="cd00167">
    <property type="entry name" value="SANT"/>
    <property type="match status" value="1"/>
</dbReference>
<feature type="compositionally biased region" description="Low complexity" evidence="1">
    <location>
        <begin position="132"/>
        <end position="147"/>
    </location>
</feature>
<dbReference type="GO" id="GO:0070898">
    <property type="term" value="P:RNA polymerase III preinitiation complex assembly"/>
    <property type="evidence" value="ECO:0007669"/>
    <property type="project" value="TreeGrafter"/>
</dbReference>
<gene>
    <name evidence="3" type="ORF">TRUGW13939_07199</name>
</gene>
<dbReference type="SUPFAM" id="SSF46689">
    <property type="entry name" value="Homeodomain-like"/>
    <property type="match status" value="1"/>
</dbReference>
<feature type="region of interest" description="Disordered" evidence="1">
    <location>
        <begin position="316"/>
        <end position="376"/>
    </location>
</feature>
<dbReference type="FunFam" id="1.10.10.60:FF:000322">
    <property type="entry name" value="Transcription factor TFIIIB component B"/>
    <property type="match status" value="1"/>
</dbReference>
<reference evidence="4" key="1">
    <citation type="submission" date="2020-06" db="EMBL/GenBank/DDBJ databases">
        <title>A chromosome-scale genome assembly of Talaromyces rugulosus W13939.</title>
        <authorList>
            <person name="Wang B."/>
            <person name="Guo L."/>
            <person name="Ye K."/>
            <person name="Wang L."/>
        </authorList>
    </citation>
    <scope>NUCLEOTIDE SEQUENCE [LARGE SCALE GENOMIC DNA]</scope>
    <source>
        <strain evidence="4">W13939</strain>
    </source>
</reference>
<feature type="region of interest" description="Disordered" evidence="1">
    <location>
        <begin position="517"/>
        <end position="576"/>
    </location>
</feature>
<feature type="compositionally biased region" description="Basic and acidic residues" evidence="1">
    <location>
        <begin position="316"/>
        <end position="343"/>
    </location>
</feature>
<evidence type="ECO:0000259" key="2">
    <source>
        <dbReference type="SMART" id="SM00717"/>
    </source>
</evidence>
<feature type="compositionally biased region" description="Polar residues" evidence="1">
    <location>
        <begin position="177"/>
        <end position="202"/>
    </location>
</feature>
<feature type="compositionally biased region" description="Basic and acidic residues" evidence="1">
    <location>
        <begin position="164"/>
        <end position="175"/>
    </location>
</feature>
<evidence type="ECO:0000313" key="3">
    <source>
        <dbReference type="EMBL" id="QKX60057.1"/>
    </source>
</evidence>
<dbReference type="Proteomes" id="UP000509510">
    <property type="component" value="Chromosome IV"/>
</dbReference>
<feature type="compositionally biased region" description="Polar residues" evidence="1">
    <location>
        <begin position="1"/>
        <end position="10"/>
    </location>
</feature>
<proteinExistence type="predicted"/>
<dbReference type="RefSeq" id="XP_035346234.1">
    <property type="nucleotide sequence ID" value="XM_035490341.1"/>
</dbReference>
<dbReference type="Pfam" id="PF15963">
    <property type="entry name" value="Myb_DNA-bind_7"/>
    <property type="match status" value="1"/>
</dbReference>
<dbReference type="EMBL" id="CP055901">
    <property type="protein sequence ID" value="QKX60057.1"/>
    <property type="molecule type" value="Genomic_DNA"/>
</dbReference>
<organism evidence="3 4">
    <name type="scientific">Talaromyces rugulosus</name>
    <name type="common">Penicillium rugulosum</name>
    <dbReference type="NCBI Taxonomy" id="121627"/>
    <lineage>
        <taxon>Eukaryota</taxon>
        <taxon>Fungi</taxon>
        <taxon>Dikarya</taxon>
        <taxon>Ascomycota</taxon>
        <taxon>Pezizomycotina</taxon>
        <taxon>Eurotiomycetes</taxon>
        <taxon>Eurotiomycetidae</taxon>
        <taxon>Eurotiales</taxon>
        <taxon>Trichocomaceae</taxon>
        <taxon>Talaromyces</taxon>
        <taxon>Talaromyces sect. Islandici</taxon>
    </lineage>
</organism>
<name>A0A7H8R1I3_TALRU</name>
<keyword evidence="4" id="KW-1185">Reference proteome</keyword>
<dbReference type="InterPro" id="IPR001005">
    <property type="entry name" value="SANT/Myb"/>
</dbReference>
<feature type="region of interest" description="Disordered" evidence="1">
    <location>
        <begin position="1"/>
        <end position="298"/>
    </location>
</feature>
<feature type="domain" description="Myb-like" evidence="2">
    <location>
        <begin position="425"/>
        <end position="473"/>
    </location>
</feature>
<dbReference type="KEGG" id="trg:TRUGW13939_07199"/>
<feature type="compositionally biased region" description="Basic and acidic residues" evidence="1">
    <location>
        <begin position="517"/>
        <end position="534"/>
    </location>
</feature>
<dbReference type="PANTHER" id="PTHR22929:SF0">
    <property type="entry name" value="TRANSCRIPTION FACTOR TFIIIB COMPONENT B'' HOMOLOG"/>
    <property type="match status" value="1"/>
</dbReference>
<feature type="compositionally biased region" description="Low complexity" evidence="1">
    <location>
        <begin position="18"/>
        <end position="32"/>
    </location>
</feature>
<feature type="compositionally biased region" description="Pro residues" evidence="1">
    <location>
        <begin position="83"/>
        <end position="99"/>
    </location>
</feature>
<feature type="compositionally biased region" description="Basic residues" evidence="1">
    <location>
        <begin position="256"/>
        <end position="270"/>
    </location>
</feature>
<dbReference type="OrthoDB" id="272624at2759"/>
<dbReference type="SMART" id="SM00717">
    <property type="entry name" value="SANT"/>
    <property type="match status" value="1"/>
</dbReference>
<dbReference type="InterPro" id="IPR009057">
    <property type="entry name" value="Homeodomain-like_sf"/>
</dbReference>
<dbReference type="Gene3D" id="1.10.10.60">
    <property type="entry name" value="Homeodomain-like"/>
    <property type="match status" value="1"/>
</dbReference>
<protein>
    <recommendedName>
        <fullName evidence="2">Myb-like domain-containing protein</fullName>
    </recommendedName>
</protein>
<dbReference type="AlphaFoldDB" id="A0A7H8R1I3"/>
<dbReference type="PANTHER" id="PTHR22929">
    <property type="entry name" value="RNA POLYMERASE III TRANSCRIPTION INITIATION FACTOR B"/>
    <property type="match status" value="1"/>
</dbReference>
<dbReference type="GeneID" id="55994692"/>
<feature type="compositionally biased region" description="Polar residues" evidence="1">
    <location>
        <begin position="344"/>
        <end position="373"/>
    </location>
</feature>
<evidence type="ECO:0000313" key="4">
    <source>
        <dbReference type="Proteomes" id="UP000509510"/>
    </source>
</evidence>
<feature type="compositionally biased region" description="Low complexity" evidence="1">
    <location>
        <begin position="55"/>
        <end position="65"/>
    </location>
</feature>
<dbReference type="GO" id="GO:0001156">
    <property type="term" value="F:TFIIIC-class transcription factor complex binding"/>
    <property type="evidence" value="ECO:0007669"/>
    <property type="project" value="TreeGrafter"/>
</dbReference>
<dbReference type="GO" id="GO:0000126">
    <property type="term" value="C:transcription factor TFIIIB complex"/>
    <property type="evidence" value="ECO:0007669"/>
    <property type="project" value="TreeGrafter"/>
</dbReference>
<accession>A0A7H8R1I3</accession>
<dbReference type="InterPro" id="IPR039467">
    <property type="entry name" value="TFIIIB_B''_Myb"/>
</dbReference>
<evidence type="ECO:0000256" key="1">
    <source>
        <dbReference type="SAM" id="MobiDB-lite"/>
    </source>
</evidence>